<dbReference type="CDD" id="cd04897">
    <property type="entry name" value="ACT_ACR_3"/>
    <property type="match status" value="1"/>
</dbReference>
<keyword evidence="6" id="KW-1185">Reference proteome</keyword>
<dbReference type="Pfam" id="PF24931">
    <property type="entry name" value="ACT_ACR9_3rd"/>
    <property type="match status" value="1"/>
</dbReference>
<feature type="domain" description="ACT" evidence="4">
    <location>
        <begin position="318"/>
        <end position="394"/>
    </location>
</feature>
<evidence type="ECO:0000256" key="3">
    <source>
        <dbReference type="SAM" id="Phobius"/>
    </source>
</evidence>
<reference evidence="5" key="1">
    <citation type="submission" date="2023-05" db="EMBL/GenBank/DDBJ databases">
        <title>Nepenthes gracilis genome sequencing.</title>
        <authorList>
            <person name="Fukushima K."/>
        </authorList>
    </citation>
    <scope>NUCLEOTIDE SEQUENCE</scope>
    <source>
        <strain evidence="5">SING2019-196</strain>
    </source>
</reference>
<dbReference type="AlphaFoldDB" id="A0AAD3Y508"/>
<keyword evidence="3" id="KW-0812">Transmembrane</keyword>
<dbReference type="PANTHER" id="PTHR31096:SF6">
    <property type="entry name" value="ACT DOMAIN-CONTAINING PROTEIN ACR8"/>
    <property type="match status" value="1"/>
</dbReference>
<dbReference type="SUPFAM" id="SSF55021">
    <property type="entry name" value="ACT-like"/>
    <property type="match status" value="4"/>
</dbReference>
<dbReference type="InterPro" id="IPR007873">
    <property type="entry name" value="Glycosyltransferase_ALG3"/>
</dbReference>
<proteinExistence type="predicted"/>
<dbReference type="Pfam" id="PF05208">
    <property type="entry name" value="ALG3"/>
    <property type="match status" value="1"/>
</dbReference>
<comment type="caution">
    <text evidence="5">The sequence shown here is derived from an EMBL/GenBank/DDBJ whole genome shotgun (WGS) entry which is preliminary data.</text>
</comment>
<dbReference type="Pfam" id="PF01842">
    <property type="entry name" value="ACT"/>
    <property type="match status" value="2"/>
</dbReference>
<dbReference type="InterPro" id="IPR040217">
    <property type="entry name" value="ACR1-12"/>
</dbReference>
<feature type="domain" description="ACT" evidence="4">
    <location>
        <begin position="399"/>
        <end position="480"/>
    </location>
</feature>
<comment type="function">
    <text evidence="2">Binds amino acids.</text>
</comment>
<keyword evidence="3" id="KW-0472">Membrane</keyword>
<evidence type="ECO:0000256" key="1">
    <source>
        <dbReference type="ARBA" id="ARBA00022737"/>
    </source>
</evidence>
<keyword evidence="1 2" id="KW-0677">Repeat</keyword>
<keyword evidence="3" id="KW-1133">Transmembrane helix</keyword>
<organism evidence="5 6">
    <name type="scientific">Nepenthes gracilis</name>
    <name type="common">Slender pitcher plant</name>
    <dbReference type="NCBI Taxonomy" id="150966"/>
    <lineage>
        <taxon>Eukaryota</taxon>
        <taxon>Viridiplantae</taxon>
        <taxon>Streptophyta</taxon>
        <taxon>Embryophyta</taxon>
        <taxon>Tracheophyta</taxon>
        <taxon>Spermatophyta</taxon>
        <taxon>Magnoliopsida</taxon>
        <taxon>eudicotyledons</taxon>
        <taxon>Gunneridae</taxon>
        <taxon>Pentapetalae</taxon>
        <taxon>Caryophyllales</taxon>
        <taxon>Nepenthaceae</taxon>
        <taxon>Nepenthes</taxon>
    </lineage>
</organism>
<sequence length="725" mass="81352">MNVFLYAPPLLLLLKALNISEMIWALIGATTVQILLGLPFFVSHPKAYITEADDLGCVFYFKLVPEPIFGSKFVASLLIVHLGLLLASAHYKWCTHERGIVKFWRVIYASMKLNQQLYTTSKALKNDHIHRLWQLGDELRGHPRVSDDHQWLLVTSKLAEQTKFKGERKPSVLTNSATTYFQLTITPVLEPSLEGDSTTLLPQNPLFLAVSFTIITALGSLLSTYVDVVIVPKGEVSCCSWVYSCNVVVEGRETIGDPEEGDSGSVLFGSREEIGQREGEIEEKMNLQTCSDEFEKLMFRMTTPRVVIDNAVCPSATLVKVDSARKHGILLEAVQVLTDLNLSIKKAYISSDGRWFMDVFHVTDLNGNKLTDESVISYMEQSLGSIHHARTNGNNGLTALELTGTDRIGLLSEVFAVLSDLNCNIVDAKVWTHRGRIASLIYLKDCDSGYQIEDSKRIRSIELRLRPVLKGYNDVNSAKMTFSMAVTHTERRLHQMMFDDGDHEREAMMTVQSDPASVTVQNWTQRGYSIVNVQCKDRMKLLFDVVCTLTDLDYAVFHATVNTEGNLAYLEFYIKHTDGTAIDSDAEMQILVRSIQAAIERRDSRGLRLQLCAEDRRGLLADVTRTFRENGLNITRAEISTSGDVAHNIFYVTDAEGYLADPKVIEAVKEKIGRCDLEVKELPSSLHREVERNDLGLGNCRAMLQSIGSLVRKNLHMLGLIRPYS</sequence>
<dbReference type="EMBL" id="BSYO01000037">
    <property type="protein sequence ID" value="GMH29817.1"/>
    <property type="molecule type" value="Genomic_DNA"/>
</dbReference>
<gene>
    <name evidence="5" type="ORF">Nepgr_031660</name>
</gene>
<name>A0AAD3Y508_NEPGR</name>
<dbReference type="CDD" id="cd04895">
    <property type="entry name" value="ACT_ACR_1"/>
    <property type="match status" value="1"/>
</dbReference>
<evidence type="ECO:0000313" key="6">
    <source>
        <dbReference type="Proteomes" id="UP001279734"/>
    </source>
</evidence>
<accession>A0AAD3Y508</accession>
<protein>
    <recommendedName>
        <fullName evidence="2">ACT domain-containing protein ACR</fullName>
    </recommendedName>
    <alternativeName>
        <fullName evidence="2">Protein ACT DOMAIN REPEATS</fullName>
    </alternativeName>
</protein>
<evidence type="ECO:0000313" key="5">
    <source>
        <dbReference type="EMBL" id="GMH29817.1"/>
    </source>
</evidence>
<dbReference type="InterPro" id="IPR045865">
    <property type="entry name" value="ACT-like_dom_sf"/>
</dbReference>
<dbReference type="GO" id="GO:0000030">
    <property type="term" value="F:mannosyltransferase activity"/>
    <property type="evidence" value="ECO:0007669"/>
    <property type="project" value="InterPro"/>
</dbReference>
<feature type="transmembrane region" description="Helical" evidence="3">
    <location>
        <begin position="73"/>
        <end position="93"/>
    </location>
</feature>
<dbReference type="GO" id="GO:0016597">
    <property type="term" value="F:amino acid binding"/>
    <property type="evidence" value="ECO:0007669"/>
    <property type="project" value="UniProtKB-UniRule"/>
</dbReference>
<dbReference type="InterPro" id="IPR002912">
    <property type="entry name" value="ACT_dom"/>
</dbReference>
<feature type="transmembrane region" description="Helical" evidence="3">
    <location>
        <begin position="22"/>
        <end position="42"/>
    </location>
</feature>
<dbReference type="PROSITE" id="PS51671">
    <property type="entry name" value="ACT"/>
    <property type="match status" value="3"/>
</dbReference>
<dbReference type="CDD" id="cd04926">
    <property type="entry name" value="ACT_ACR_4"/>
    <property type="match status" value="1"/>
</dbReference>
<dbReference type="CDD" id="cd04925">
    <property type="entry name" value="ACT_ACR_2"/>
    <property type="match status" value="1"/>
</dbReference>
<dbReference type="Proteomes" id="UP001279734">
    <property type="component" value="Unassembled WGS sequence"/>
</dbReference>
<evidence type="ECO:0000259" key="4">
    <source>
        <dbReference type="PROSITE" id="PS51671"/>
    </source>
</evidence>
<evidence type="ECO:0000256" key="2">
    <source>
        <dbReference type="RuleBase" id="RU369043"/>
    </source>
</evidence>
<dbReference type="PANTHER" id="PTHR31096">
    <property type="entry name" value="ACT DOMAIN-CONTAINING PROTEIN ACR4-RELATED"/>
    <property type="match status" value="1"/>
</dbReference>
<dbReference type="Gene3D" id="3.30.70.260">
    <property type="match status" value="2"/>
</dbReference>
<feature type="domain" description="ACT" evidence="4">
    <location>
        <begin position="608"/>
        <end position="687"/>
    </location>
</feature>